<sequence>MSNTTPSQDTDAASSKSTADVTKHVSRFETLQVHAGQTPDSTTLARGVPIYQTYVFNFRSSAHAARLFNLEEEGEIATRTGNPTTAVVERRVAALEGGVAAVAVSSGQSAVFMTMVALAGQGDNIVSTKHYYHGAYNQFSFLLPEFGVETRMVEETAEAFRAAIDERTKAVYIETVGHPNFNVPDIQAIAKVAHENGVPLVVENTVGCAYFCQPIQHGADIVVASMSKWIGGHGSATGGIIVDSGNFDWKSSTRFPQFNKPCPGFHGLNFSERFGREAFIMRIRGQILRDVGSCLSPFNSQQFVLGIETLSLRCERHAQNTIALARWLEKHDNVLWVSYPGLPSHPHYALAQKYLPRGAGAVLMFGVKGGADAGEQLVDNYRSPANFSRYGDAKTTAMHPWSTTHKPMLPHEKIDLGVAPEMVRVSVGIEHLDDIMYDIEQSMRASPAVATGDK</sequence>
<protein>
    <submittedName>
        <fullName evidence="8">O-acetylhomoserine -lyase</fullName>
    </submittedName>
</protein>
<accession>A0AAD9YPW8</accession>
<dbReference type="PANTHER" id="PTHR43797:SF2">
    <property type="entry name" value="HOMOCYSTEINE_CYSTEINE SYNTHASE"/>
    <property type="match status" value="1"/>
</dbReference>
<dbReference type="PIRSF" id="PIRSF001434">
    <property type="entry name" value="CGS"/>
    <property type="match status" value="1"/>
</dbReference>
<feature type="region of interest" description="Disordered" evidence="7">
    <location>
        <begin position="1"/>
        <end position="21"/>
    </location>
</feature>
<dbReference type="NCBIfam" id="TIGR01326">
    <property type="entry name" value="OAH_OAS_sulfhy"/>
    <property type="match status" value="1"/>
</dbReference>
<dbReference type="InterPro" id="IPR015422">
    <property type="entry name" value="PyrdxlP-dep_Trfase_small"/>
</dbReference>
<dbReference type="GO" id="GO:0004124">
    <property type="term" value="F:cysteine synthase activity"/>
    <property type="evidence" value="ECO:0007669"/>
    <property type="project" value="TreeGrafter"/>
</dbReference>
<gene>
    <name evidence="8" type="ORF">CKAH01_13850</name>
</gene>
<name>A0AAD9YPW8_COLKA</name>
<evidence type="ECO:0000313" key="9">
    <source>
        <dbReference type="Proteomes" id="UP001281614"/>
    </source>
</evidence>
<comment type="similarity">
    <text evidence="2 6">Belongs to the trans-sulfuration enzymes family.</text>
</comment>
<dbReference type="AlphaFoldDB" id="A0AAD9YPW8"/>
<dbReference type="InterPro" id="IPR006235">
    <property type="entry name" value="OAc-hSer/O-AcSer_sulfhydrylase"/>
</dbReference>
<dbReference type="InterPro" id="IPR015424">
    <property type="entry name" value="PyrdxlP-dep_Trfase"/>
</dbReference>
<dbReference type="FunFam" id="3.40.640.10:FF:000035">
    <property type="entry name" value="O-succinylhomoserine sulfhydrylase"/>
    <property type="match status" value="1"/>
</dbReference>
<evidence type="ECO:0000256" key="6">
    <source>
        <dbReference type="RuleBase" id="RU362118"/>
    </source>
</evidence>
<evidence type="ECO:0000256" key="3">
    <source>
        <dbReference type="ARBA" id="ARBA00022679"/>
    </source>
</evidence>
<reference evidence="8" key="1">
    <citation type="submission" date="2023-02" db="EMBL/GenBank/DDBJ databases">
        <title>Colletotrichum kahawae CIFC_Que2 genome sequencing and assembly.</title>
        <authorList>
            <person name="Baroncelli R."/>
        </authorList>
    </citation>
    <scope>NUCLEOTIDE SEQUENCE</scope>
    <source>
        <strain evidence="8">CIFC_Que2</strain>
    </source>
</reference>
<dbReference type="GO" id="GO:0030170">
    <property type="term" value="F:pyridoxal phosphate binding"/>
    <property type="evidence" value="ECO:0007669"/>
    <property type="project" value="InterPro"/>
</dbReference>
<dbReference type="InterPro" id="IPR000277">
    <property type="entry name" value="Cys/Met-Metab_PyrdxlP-dep_enz"/>
</dbReference>
<evidence type="ECO:0000313" key="8">
    <source>
        <dbReference type="EMBL" id="KAK2772766.1"/>
    </source>
</evidence>
<dbReference type="Gene3D" id="3.90.1150.10">
    <property type="entry name" value="Aspartate Aminotransferase, domain 1"/>
    <property type="match status" value="1"/>
</dbReference>
<feature type="compositionally biased region" description="Polar residues" evidence="7">
    <location>
        <begin position="1"/>
        <end position="20"/>
    </location>
</feature>
<evidence type="ECO:0000256" key="5">
    <source>
        <dbReference type="PIRSR" id="PIRSR001434-2"/>
    </source>
</evidence>
<feature type="modified residue" description="N6-(pyridoxal phosphate)lysine" evidence="5">
    <location>
        <position position="228"/>
    </location>
</feature>
<dbReference type="GO" id="GO:0071269">
    <property type="term" value="P:L-homocysteine biosynthetic process"/>
    <property type="evidence" value="ECO:0007669"/>
    <property type="project" value="TreeGrafter"/>
</dbReference>
<evidence type="ECO:0000256" key="2">
    <source>
        <dbReference type="ARBA" id="ARBA00009077"/>
    </source>
</evidence>
<comment type="cofactor">
    <cofactor evidence="1 6">
        <name>pyridoxal 5'-phosphate</name>
        <dbReference type="ChEBI" id="CHEBI:597326"/>
    </cofactor>
</comment>
<dbReference type="GO" id="GO:0019346">
    <property type="term" value="P:transsulfuration"/>
    <property type="evidence" value="ECO:0007669"/>
    <property type="project" value="InterPro"/>
</dbReference>
<dbReference type="PANTHER" id="PTHR43797">
    <property type="entry name" value="HOMOCYSTEINE/CYSTEINE SYNTHASE"/>
    <property type="match status" value="1"/>
</dbReference>
<dbReference type="CDD" id="cd00614">
    <property type="entry name" value="CGS_like"/>
    <property type="match status" value="1"/>
</dbReference>
<dbReference type="SUPFAM" id="SSF53383">
    <property type="entry name" value="PLP-dependent transferases"/>
    <property type="match status" value="1"/>
</dbReference>
<keyword evidence="3" id="KW-0808">Transferase</keyword>
<dbReference type="GO" id="GO:0005737">
    <property type="term" value="C:cytoplasm"/>
    <property type="evidence" value="ECO:0007669"/>
    <property type="project" value="TreeGrafter"/>
</dbReference>
<organism evidence="8 9">
    <name type="scientific">Colletotrichum kahawae</name>
    <name type="common">Coffee berry disease fungus</name>
    <dbReference type="NCBI Taxonomy" id="34407"/>
    <lineage>
        <taxon>Eukaryota</taxon>
        <taxon>Fungi</taxon>
        <taxon>Dikarya</taxon>
        <taxon>Ascomycota</taxon>
        <taxon>Pezizomycotina</taxon>
        <taxon>Sordariomycetes</taxon>
        <taxon>Hypocreomycetidae</taxon>
        <taxon>Glomerellales</taxon>
        <taxon>Glomerellaceae</taxon>
        <taxon>Colletotrichum</taxon>
        <taxon>Colletotrichum gloeosporioides species complex</taxon>
    </lineage>
</organism>
<evidence type="ECO:0000256" key="4">
    <source>
        <dbReference type="ARBA" id="ARBA00022898"/>
    </source>
</evidence>
<dbReference type="EMBL" id="VYYT01000064">
    <property type="protein sequence ID" value="KAK2772766.1"/>
    <property type="molecule type" value="Genomic_DNA"/>
</dbReference>
<comment type="caution">
    <text evidence="8">The sequence shown here is derived from an EMBL/GenBank/DDBJ whole genome shotgun (WGS) entry which is preliminary data.</text>
</comment>
<proteinExistence type="inferred from homology"/>
<dbReference type="InterPro" id="IPR015421">
    <property type="entry name" value="PyrdxlP-dep_Trfase_major"/>
</dbReference>
<keyword evidence="9" id="KW-1185">Reference proteome</keyword>
<dbReference type="Gene3D" id="3.40.640.10">
    <property type="entry name" value="Type I PLP-dependent aspartate aminotransferase-like (Major domain)"/>
    <property type="match status" value="1"/>
</dbReference>
<evidence type="ECO:0000256" key="1">
    <source>
        <dbReference type="ARBA" id="ARBA00001933"/>
    </source>
</evidence>
<dbReference type="GO" id="GO:0003961">
    <property type="term" value="F:O-acetylhomoserine aminocarboxypropyltransferase activity"/>
    <property type="evidence" value="ECO:0007669"/>
    <property type="project" value="TreeGrafter"/>
</dbReference>
<dbReference type="Proteomes" id="UP001281614">
    <property type="component" value="Unassembled WGS sequence"/>
</dbReference>
<keyword evidence="4 5" id="KW-0663">Pyridoxal phosphate</keyword>
<dbReference type="Pfam" id="PF01053">
    <property type="entry name" value="Cys_Met_Meta_PP"/>
    <property type="match status" value="1"/>
</dbReference>
<dbReference type="GO" id="GO:0006535">
    <property type="term" value="P:cysteine biosynthetic process from serine"/>
    <property type="evidence" value="ECO:0007669"/>
    <property type="project" value="TreeGrafter"/>
</dbReference>
<evidence type="ECO:0000256" key="7">
    <source>
        <dbReference type="SAM" id="MobiDB-lite"/>
    </source>
</evidence>